<keyword evidence="3" id="KW-1185">Reference proteome</keyword>
<dbReference type="EMBL" id="CAJNDS010000025">
    <property type="protein sequence ID" value="CAE6922716.1"/>
    <property type="molecule type" value="Genomic_DNA"/>
</dbReference>
<gene>
    <name evidence="2" type="primary">GIP</name>
    <name evidence="2" type="ORF">SNAT2548_LOCUS529</name>
</gene>
<evidence type="ECO:0000313" key="3">
    <source>
        <dbReference type="Proteomes" id="UP000604046"/>
    </source>
</evidence>
<sequence>MLQTLYTQESRAATSAELQARAQLKAATASLVRGTAALTELLTGEANELVEMLEKTEATSEKYRENSKDPAVVQRALNVSKQMVDLVNQVKSHDTAVQQSLAKTGDPLVYDDGSIDRKDIPDPGEQVGQLAEGIAKLAKKRGDQNMIKKTEGKLLQHVMAVDKMVKGAQEAEESGGDPREVLADAPEDDKADLVEALDADTVGTDTDEEETTADAWEVAELDVDDMDAFTRAKICDLLPSLRCAACGENASTLQEYRDCVGREISEYQNSRKRRARRAEAKAQMDETVQRSKELKNLKRRGMLLAHDAFEMWGVHRNWARWTSDPTWPLEALKGEPAKAGWESFTTDSQVILETSIQDFQTGAVDIAKEEGMASADTIYATHLEDHVAEAMDIKAGGEDLMARAGDLQQQGMTMMGDAEGTMAEAQAIQADGLQLQAEMQETSAALQTELNHCQQPPTPFQPSQCNPDEIMRLSNEMDGHRQEAEALADRSSALSEEMQAHAEEADVMAQEAQAMAADAEQLQTQAMALKDEALADLTSSETLQAVAAELQDCAQRIATRVVDLAAQTAEQVTTQILALVPDLFFACLEAALDIITGFGWIITAARVTYMLVKYAYKKYKEWRDTRKQQLCGKTPQLDCCVGTVMSWYDQQVLAQRKTEAEFRADSQWILARKLQVPNSCTPWSLTLFAEPLDDETARVILAREMAQNAPAIFTRQISTYSWFGVGKGSLRLKDDTRLVVARSSFLIEWPRKKRQKRARVLRWSTGCDDFLPLKGGSQNSKGLRAKRNNASPLGVRFKFGGGSRSSRSFDMASDSESMCFLANAMCRAACYKPEVCDEHLDPQGVVDLGGKAARNAKNLLSLCAPVSGLKRATGVEEATYSKETKVGPAALRAFVWDHLFHKGEGEPMSRTEALAYSAAVCDKHVLPFWSCGAEECSLCQGVASMYTSSQSAQQWCSSFHLKDSENVSETYARDSGRYFKCQYLSEYLQSTEDQSRLRDRRATVAETCESRTFCSKASNTLPTLDMRPGLQRGTPEYADSQCRMCVEFVQRAAAGLKPKAFCNAIPSRYPQQKIFCEGTLREMMEAIPGVKNAQEKAFWSGWFSEWSAGLNGTVCNKLCKESVERRPEIKLTLKNPSPLILAGEDTEAAPPGKPLEENWQPEAADSITKSPWMKRALKSVKLSLPARAVSGTQVVIWKLEDQMQSSISGWEALLKEIAWDGTFTQKRVWPRTGAGGVISQKVQQAVFLMLREVTLLRSHVDFIAALLQTKMNLGVARRTSEDLTRRMDSLVQNFDLMDEVLTGMKAPSVPSRLRRKFQKKARDMETVANCYGVIVERHEHPSTV</sequence>
<name>A0A812GKI2_9DINO</name>
<dbReference type="OrthoDB" id="428270at2759"/>
<protein>
    <submittedName>
        <fullName evidence="2">GIP protein</fullName>
    </submittedName>
</protein>
<dbReference type="Proteomes" id="UP000604046">
    <property type="component" value="Unassembled WGS sequence"/>
</dbReference>
<organism evidence="2 3">
    <name type="scientific">Symbiodinium natans</name>
    <dbReference type="NCBI Taxonomy" id="878477"/>
    <lineage>
        <taxon>Eukaryota</taxon>
        <taxon>Sar</taxon>
        <taxon>Alveolata</taxon>
        <taxon>Dinophyceae</taxon>
        <taxon>Suessiales</taxon>
        <taxon>Symbiodiniaceae</taxon>
        <taxon>Symbiodinium</taxon>
    </lineage>
</organism>
<keyword evidence="1" id="KW-0175">Coiled coil</keyword>
<evidence type="ECO:0000313" key="2">
    <source>
        <dbReference type="EMBL" id="CAE6922716.1"/>
    </source>
</evidence>
<comment type="caution">
    <text evidence="2">The sequence shown here is derived from an EMBL/GenBank/DDBJ whole genome shotgun (WGS) entry which is preliminary data.</text>
</comment>
<reference evidence="2" key="1">
    <citation type="submission" date="2021-02" db="EMBL/GenBank/DDBJ databases">
        <authorList>
            <person name="Dougan E. K."/>
            <person name="Rhodes N."/>
            <person name="Thang M."/>
            <person name="Chan C."/>
        </authorList>
    </citation>
    <scope>NUCLEOTIDE SEQUENCE</scope>
</reference>
<proteinExistence type="predicted"/>
<feature type="coiled-coil region" evidence="1">
    <location>
        <begin position="470"/>
        <end position="532"/>
    </location>
</feature>
<evidence type="ECO:0000256" key="1">
    <source>
        <dbReference type="SAM" id="Coils"/>
    </source>
</evidence>
<accession>A0A812GKI2</accession>